<feature type="domain" description="Glycosyl transferase family 1" evidence="1">
    <location>
        <begin position="185"/>
        <end position="339"/>
    </location>
</feature>
<dbReference type="Pfam" id="PF13439">
    <property type="entry name" value="Glyco_transf_4"/>
    <property type="match status" value="1"/>
</dbReference>
<evidence type="ECO:0000313" key="4">
    <source>
        <dbReference type="Proteomes" id="UP000428328"/>
    </source>
</evidence>
<dbReference type="SUPFAM" id="SSF53756">
    <property type="entry name" value="UDP-Glycosyltransferase/glycogen phosphorylase"/>
    <property type="match status" value="1"/>
</dbReference>
<dbReference type="GO" id="GO:0016757">
    <property type="term" value="F:glycosyltransferase activity"/>
    <property type="evidence" value="ECO:0007669"/>
    <property type="project" value="UniProtKB-ARBA"/>
</dbReference>
<gene>
    <name evidence="3" type="ORF">GM415_02220</name>
</gene>
<evidence type="ECO:0000313" key="3">
    <source>
        <dbReference type="EMBL" id="QGY38999.1"/>
    </source>
</evidence>
<dbReference type="CDD" id="cd03820">
    <property type="entry name" value="GT4_AmsD-like"/>
    <property type="match status" value="1"/>
</dbReference>
<feature type="domain" description="Glycosyltransferase subfamily 4-like N-terminal" evidence="2">
    <location>
        <begin position="13"/>
        <end position="171"/>
    </location>
</feature>
<proteinExistence type="predicted"/>
<accession>A0A6I6JCX4</accession>
<dbReference type="AlphaFoldDB" id="A0A6I6JCX4"/>
<dbReference type="PANTHER" id="PTHR12526">
    <property type="entry name" value="GLYCOSYLTRANSFERASE"/>
    <property type="match status" value="1"/>
</dbReference>
<dbReference type="Pfam" id="PF00534">
    <property type="entry name" value="Glycos_transf_1"/>
    <property type="match status" value="1"/>
</dbReference>
<organism evidence="3 4">
    <name type="scientific">Pseudodesulfovibrio cashew</name>
    <dbReference type="NCBI Taxonomy" id="2678688"/>
    <lineage>
        <taxon>Bacteria</taxon>
        <taxon>Pseudomonadati</taxon>
        <taxon>Thermodesulfobacteriota</taxon>
        <taxon>Desulfovibrionia</taxon>
        <taxon>Desulfovibrionales</taxon>
        <taxon>Desulfovibrionaceae</taxon>
    </lineage>
</organism>
<dbReference type="KEGG" id="psel:GM415_02220"/>
<sequence length="367" mass="40523">MRIALLTSTLEGGGAARVMVNMANYWNRTGHDVVLYSFEDGSVPSYYPVDADVSIKYLSLAKLSHSLFASLKNNWERLVKIRRVVLAFAPDVLISFIDTANIRVLLAMFGSSMPVIVSERIHPKYELIGKVWSALRLLTYPTSSAIVVQTMAAGDFFPRYMRKRIAVIPNPALAPSVRGTAPRLPEKSILAVGRLYEQKDYPTLIEAFARVVQVHSEWRLCIAGQGVLLPQLKKVVCGLGLEEYVRFLGSVDDVGGLLEQADIYVLPSLYEGFPNALCEAMASGLPCISTRCPGGPDEIISHGENGLLVPVRDAMELAAAIGLLIEDRTLRNRLGASARDIVNHFSEKRIMDEWEALIKQVGRSHEN</sequence>
<dbReference type="PANTHER" id="PTHR12526:SF630">
    <property type="entry name" value="GLYCOSYLTRANSFERASE"/>
    <property type="match status" value="1"/>
</dbReference>
<evidence type="ECO:0000259" key="1">
    <source>
        <dbReference type="Pfam" id="PF00534"/>
    </source>
</evidence>
<keyword evidence="3" id="KW-0808">Transferase</keyword>
<dbReference type="EMBL" id="CP046400">
    <property type="protein sequence ID" value="QGY38999.1"/>
    <property type="molecule type" value="Genomic_DNA"/>
</dbReference>
<dbReference type="Proteomes" id="UP000428328">
    <property type="component" value="Chromosome"/>
</dbReference>
<dbReference type="RefSeq" id="WP_158946211.1">
    <property type="nucleotide sequence ID" value="NZ_CP046400.1"/>
</dbReference>
<name>A0A6I6JCX4_9BACT</name>
<protein>
    <submittedName>
        <fullName evidence="3">Glycosyltransferase</fullName>
    </submittedName>
</protein>
<keyword evidence="4" id="KW-1185">Reference proteome</keyword>
<dbReference type="InterPro" id="IPR028098">
    <property type="entry name" value="Glyco_trans_4-like_N"/>
</dbReference>
<evidence type="ECO:0000259" key="2">
    <source>
        <dbReference type="Pfam" id="PF13439"/>
    </source>
</evidence>
<reference evidence="3 4" key="1">
    <citation type="submission" date="2019-11" db="EMBL/GenBank/DDBJ databases">
        <authorList>
            <person name="Zheng R.K."/>
            <person name="Sun C.M."/>
        </authorList>
    </citation>
    <scope>NUCLEOTIDE SEQUENCE [LARGE SCALE GENOMIC DNA]</scope>
    <source>
        <strain evidence="3 4">SRB007</strain>
    </source>
</reference>
<dbReference type="InterPro" id="IPR001296">
    <property type="entry name" value="Glyco_trans_1"/>
</dbReference>
<dbReference type="Gene3D" id="3.40.50.2000">
    <property type="entry name" value="Glycogen Phosphorylase B"/>
    <property type="match status" value="2"/>
</dbReference>